<keyword evidence="2" id="KW-1185">Reference proteome</keyword>
<organism evidence="1 2">
    <name type="scientific">Citrus unshiu</name>
    <name type="common">Satsuma mandarin</name>
    <name type="synonym">Citrus nobilis var. unshiu</name>
    <dbReference type="NCBI Taxonomy" id="55188"/>
    <lineage>
        <taxon>Eukaryota</taxon>
        <taxon>Viridiplantae</taxon>
        <taxon>Streptophyta</taxon>
        <taxon>Embryophyta</taxon>
        <taxon>Tracheophyta</taxon>
        <taxon>Spermatophyta</taxon>
        <taxon>Magnoliopsida</taxon>
        <taxon>eudicotyledons</taxon>
        <taxon>Gunneridae</taxon>
        <taxon>Pentapetalae</taxon>
        <taxon>rosids</taxon>
        <taxon>malvids</taxon>
        <taxon>Sapindales</taxon>
        <taxon>Rutaceae</taxon>
        <taxon>Aurantioideae</taxon>
        <taxon>Citrus</taxon>
    </lineage>
</organism>
<proteinExistence type="predicted"/>
<accession>A0A2H5MXA8</accession>
<dbReference type="Proteomes" id="UP000236630">
    <property type="component" value="Unassembled WGS sequence"/>
</dbReference>
<protein>
    <submittedName>
        <fullName evidence="1">Uncharacterized protein</fullName>
    </submittedName>
</protein>
<comment type="caution">
    <text evidence="1">The sequence shown here is derived from an EMBL/GenBank/DDBJ whole genome shotgun (WGS) entry which is preliminary data.</text>
</comment>
<dbReference type="EMBL" id="BDQV01008155">
    <property type="protein sequence ID" value="GAY32663.1"/>
    <property type="molecule type" value="Genomic_DNA"/>
</dbReference>
<evidence type="ECO:0000313" key="1">
    <source>
        <dbReference type="EMBL" id="GAY32663.1"/>
    </source>
</evidence>
<dbReference type="AlphaFoldDB" id="A0A2H5MXA8"/>
<reference evidence="1 2" key="1">
    <citation type="journal article" date="2017" name="Front. Genet.">
        <title>Draft sequencing of the heterozygous diploid genome of Satsuma (Citrus unshiu Marc.) using a hybrid assembly approach.</title>
        <authorList>
            <person name="Shimizu T."/>
            <person name="Tanizawa Y."/>
            <person name="Mochizuki T."/>
            <person name="Nagasaki H."/>
            <person name="Yoshioka T."/>
            <person name="Toyoda A."/>
            <person name="Fujiyama A."/>
            <person name="Kaminuma E."/>
            <person name="Nakamura Y."/>
        </authorList>
    </citation>
    <scope>NUCLEOTIDE SEQUENCE [LARGE SCALE GENOMIC DNA]</scope>
    <source>
        <strain evidence="2">cv. Miyagawa wase</strain>
    </source>
</reference>
<sequence length="37" mass="4153">MVYLLSSYLVINMVNNTPEQTSVSRSPVADCIIDLHE</sequence>
<name>A0A2H5MXA8_CITUN</name>
<gene>
    <name evidence="1" type="ORF">CUMW_287490</name>
</gene>
<evidence type="ECO:0000313" key="2">
    <source>
        <dbReference type="Proteomes" id="UP000236630"/>
    </source>
</evidence>